<dbReference type="Proteomes" id="UP001227268">
    <property type="component" value="Unassembled WGS sequence"/>
</dbReference>
<proteinExistence type="predicted"/>
<gene>
    <name evidence="1" type="ORF">QFC21_005099</name>
</gene>
<accession>A0ACC2VCN1</accession>
<organism evidence="1 2">
    <name type="scientific">Naganishia friedmannii</name>
    <dbReference type="NCBI Taxonomy" id="89922"/>
    <lineage>
        <taxon>Eukaryota</taxon>
        <taxon>Fungi</taxon>
        <taxon>Dikarya</taxon>
        <taxon>Basidiomycota</taxon>
        <taxon>Agaricomycotina</taxon>
        <taxon>Tremellomycetes</taxon>
        <taxon>Filobasidiales</taxon>
        <taxon>Filobasidiaceae</taxon>
        <taxon>Naganishia</taxon>
    </lineage>
</organism>
<sequence>MMISAITTSARAAARTCLRPQYSAVSARGMNLRVSTAVRFASTMRYTTDHEYVLFDDATNIGTVGITDYAQKALGDVVFVELPQVDSEVTQADPIGAVESVKAASDIYAPVSGVVTEINEQLNDQANLLNKDSEGRGWLCKIKLSNPSEFEALLTDKAYKAHCEGDSH</sequence>
<protein>
    <submittedName>
        <fullName evidence="1">Uncharacterized protein</fullName>
    </submittedName>
</protein>
<reference evidence="1" key="1">
    <citation type="submission" date="2023-04" db="EMBL/GenBank/DDBJ databases">
        <title>Draft Genome sequencing of Naganishia species isolated from polar environments using Oxford Nanopore Technology.</title>
        <authorList>
            <person name="Leo P."/>
            <person name="Venkateswaran K."/>
        </authorList>
    </citation>
    <scope>NUCLEOTIDE SEQUENCE</scope>
    <source>
        <strain evidence="1">MNA-CCFEE 5423</strain>
    </source>
</reference>
<name>A0ACC2VCN1_9TREE</name>
<keyword evidence="2" id="KW-1185">Reference proteome</keyword>
<evidence type="ECO:0000313" key="2">
    <source>
        <dbReference type="Proteomes" id="UP001227268"/>
    </source>
</evidence>
<comment type="caution">
    <text evidence="1">The sequence shown here is derived from an EMBL/GenBank/DDBJ whole genome shotgun (WGS) entry which is preliminary data.</text>
</comment>
<dbReference type="EMBL" id="JASBWT010000018">
    <property type="protein sequence ID" value="KAJ9096828.1"/>
    <property type="molecule type" value="Genomic_DNA"/>
</dbReference>
<evidence type="ECO:0000313" key="1">
    <source>
        <dbReference type="EMBL" id="KAJ9096828.1"/>
    </source>
</evidence>